<gene>
    <name evidence="9" type="ORF">JY572_16790</name>
</gene>
<evidence type="ECO:0000256" key="3">
    <source>
        <dbReference type="ARBA" id="ARBA00023002"/>
    </source>
</evidence>
<dbReference type="Pfam" id="PF00171">
    <property type="entry name" value="Aldedh"/>
    <property type="match status" value="1"/>
</dbReference>
<dbReference type="InterPro" id="IPR016160">
    <property type="entry name" value="Ald_DH_CS_CYS"/>
</dbReference>
<keyword evidence="4" id="KW-0520">NAD</keyword>
<dbReference type="Gene3D" id="3.40.309.10">
    <property type="entry name" value="Aldehyde Dehydrogenase, Chain A, domain 2"/>
    <property type="match status" value="1"/>
</dbReference>
<keyword evidence="10" id="KW-1185">Reference proteome</keyword>
<evidence type="ECO:0000256" key="7">
    <source>
        <dbReference type="RuleBase" id="RU003345"/>
    </source>
</evidence>
<keyword evidence="3 7" id="KW-0560">Oxidoreductase</keyword>
<evidence type="ECO:0000313" key="9">
    <source>
        <dbReference type="EMBL" id="QSQ17592.1"/>
    </source>
</evidence>
<dbReference type="PROSITE" id="PS00687">
    <property type="entry name" value="ALDEHYDE_DEHYDR_GLU"/>
    <property type="match status" value="1"/>
</dbReference>
<dbReference type="PROSITE" id="PS00070">
    <property type="entry name" value="ALDEHYDE_DEHYDR_CYS"/>
    <property type="match status" value="1"/>
</dbReference>
<dbReference type="InterPro" id="IPR050485">
    <property type="entry name" value="Proline_metab_enzyme"/>
</dbReference>
<dbReference type="RefSeq" id="WP_206719211.1">
    <property type="nucleotide sequence ID" value="NZ_CP071091.1"/>
</dbReference>
<dbReference type="InterPro" id="IPR015590">
    <property type="entry name" value="Aldehyde_DH_dom"/>
</dbReference>
<protein>
    <recommendedName>
        <fullName evidence="2">L-glutamate gamma-semialdehyde dehydrogenase</fullName>
        <ecNumber evidence="2">1.2.1.88</ecNumber>
    </recommendedName>
</protein>
<feature type="domain" description="Aldehyde dehydrogenase" evidence="8">
    <location>
        <begin position="51"/>
        <end position="511"/>
    </location>
</feature>
<proteinExistence type="inferred from homology"/>
<accession>A0ABX7NFI8</accession>
<dbReference type="InterPro" id="IPR016163">
    <property type="entry name" value="Ald_DH_C"/>
</dbReference>
<dbReference type="Gene3D" id="3.40.605.10">
    <property type="entry name" value="Aldehyde Dehydrogenase, Chain A, domain 1"/>
    <property type="match status" value="1"/>
</dbReference>
<evidence type="ECO:0000256" key="6">
    <source>
        <dbReference type="PROSITE-ProRule" id="PRU10007"/>
    </source>
</evidence>
<evidence type="ECO:0000256" key="4">
    <source>
        <dbReference type="ARBA" id="ARBA00023027"/>
    </source>
</evidence>
<dbReference type="InterPro" id="IPR016162">
    <property type="entry name" value="Ald_DH_N"/>
</dbReference>
<evidence type="ECO:0000313" key="10">
    <source>
        <dbReference type="Proteomes" id="UP000663090"/>
    </source>
</evidence>
<comment type="similarity">
    <text evidence="7">Belongs to the aldehyde dehydrogenase family.</text>
</comment>
<dbReference type="Proteomes" id="UP000663090">
    <property type="component" value="Chromosome"/>
</dbReference>
<dbReference type="InterPro" id="IPR029510">
    <property type="entry name" value="Ald_DH_CS_GLU"/>
</dbReference>
<dbReference type="SUPFAM" id="SSF53720">
    <property type="entry name" value="ALDH-like"/>
    <property type="match status" value="1"/>
</dbReference>
<evidence type="ECO:0000256" key="5">
    <source>
        <dbReference type="ARBA" id="ARBA00048142"/>
    </source>
</evidence>
<reference evidence="9 10" key="1">
    <citation type="submission" date="2021-02" db="EMBL/GenBank/DDBJ databases">
        <title>De Novo genome assembly of isolated myxobacteria.</title>
        <authorList>
            <person name="Stevens D.C."/>
        </authorList>
    </citation>
    <scope>NUCLEOTIDE SEQUENCE [LARGE SCALE GENOMIC DNA]</scope>
    <source>
        <strain evidence="9 10">SCHIC003</strain>
    </source>
</reference>
<name>A0ABX7NFI8_9BACT</name>
<evidence type="ECO:0000256" key="1">
    <source>
        <dbReference type="ARBA" id="ARBA00004786"/>
    </source>
</evidence>
<feature type="active site" evidence="6">
    <location>
        <position position="282"/>
    </location>
</feature>
<dbReference type="EMBL" id="CP071091">
    <property type="protein sequence ID" value="QSQ17592.1"/>
    <property type="molecule type" value="Genomic_DNA"/>
</dbReference>
<evidence type="ECO:0000259" key="8">
    <source>
        <dbReference type="Pfam" id="PF00171"/>
    </source>
</evidence>
<sequence>MSFRITYSVLEADLSALHAQFDEALGAVRGRLGAQLPSWIAGEAYRSGDLLESRNPANPNELLASFHRTPVTELDRVVHVAREAQRAWGATPWTERVRILLKAADLISERRLELSARMTLEVGKSRLESLGDVEESADLLRYYARQLEEAEGFRRPMARLSPHEDTLSVLRPYGVFAVISPFNFPLALAAGMSAGALLGGNTVILKPSEETPWCAEGLYHALADAGLPPGVFQVVHGEGESLGAALVRHPGIDGVSFTGSKAVGMALHRTMSTGRVRPCFLELGGKNPAIICRDADLEAAIEGCFRSAFGLSGQKCSALSRIYVHESLLNDFTDGLARKALEARVGDPSLASVFTGPVINAAAVQRFERAMDEVRQDGAIIAGGERLRLEGALSQGHFVAPTVVALSHGHRLMREELFLPFVGVTSFRTLDEALRLANDCDYGLTAGIFSRNTSDVERFMAEAEAGVLYANRRTGATTGAWPGVQSFCGWKSSGASGKGGCGPYYVSQFMREQAQTRMAS</sequence>
<organism evidence="9 10">
    <name type="scientific">Myxococcus landrumensis</name>
    <dbReference type="NCBI Taxonomy" id="2813577"/>
    <lineage>
        <taxon>Bacteria</taxon>
        <taxon>Pseudomonadati</taxon>
        <taxon>Myxococcota</taxon>
        <taxon>Myxococcia</taxon>
        <taxon>Myxococcales</taxon>
        <taxon>Cystobacterineae</taxon>
        <taxon>Myxococcaceae</taxon>
        <taxon>Myxococcus</taxon>
    </lineage>
</organism>
<dbReference type="EC" id="1.2.1.88" evidence="2"/>
<comment type="catalytic activity">
    <reaction evidence="5">
        <text>L-glutamate 5-semialdehyde + NAD(+) + H2O = L-glutamate + NADH + 2 H(+)</text>
        <dbReference type="Rhea" id="RHEA:30235"/>
        <dbReference type="ChEBI" id="CHEBI:15377"/>
        <dbReference type="ChEBI" id="CHEBI:15378"/>
        <dbReference type="ChEBI" id="CHEBI:29985"/>
        <dbReference type="ChEBI" id="CHEBI:57540"/>
        <dbReference type="ChEBI" id="CHEBI:57945"/>
        <dbReference type="ChEBI" id="CHEBI:58066"/>
        <dbReference type="EC" id="1.2.1.88"/>
    </reaction>
</comment>
<dbReference type="PANTHER" id="PTHR42862:SF1">
    <property type="entry name" value="DELTA-1-PYRROLINE-5-CARBOXYLATE DEHYDROGENASE 2, ISOFORM A-RELATED"/>
    <property type="match status" value="1"/>
</dbReference>
<dbReference type="PANTHER" id="PTHR42862">
    <property type="entry name" value="DELTA-1-PYRROLINE-5-CARBOXYLATE DEHYDROGENASE 1, ISOFORM A-RELATED"/>
    <property type="match status" value="1"/>
</dbReference>
<comment type="pathway">
    <text evidence="1">Amino-acid degradation; L-proline degradation into L-glutamate; L-glutamate from L-proline: step 2/2.</text>
</comment>
<dbReference type="InterPro" id="IPR016161">
    <property type="entry name" value="Ald_DH/histidinol_DH"/>
</dbReference>
<evidence type="ECO:0000256" key="2">
    <source>
        <dbReference type="ARBA" id="ARBA00012884"/>
    </source>
</evidence>